<gene>
    <name evidence="2" type="ORF">LSAT_V11C100006620</name>
</gene>
<keyword evidence="1" id="KW-0812">Transmembrane</keyword>
<protein>
    <recommendedName>
        <fullName evidence="4">Zinc finger, GRF-type</fullName>
    </recommendedName>
</protein>
<proteinExistence type="predicted"/>
<dbReference type="Proteomes" id="UP000235145">
    <property type="component" value="Unassembled WGS sequence"/>
</dbReference>
<accession>A0A9R1XST5</accession>
<dbReference type="EMBL" id="NBSK02000001">
    <property type="protein sequence ID" value="KAJ0224199.1"/>
    <property type="molecule type" value="Genomic_DNA"/>
</dbReference>
<sequence length="119" mass="13970">MLLYEPPDLYETPGSRCGFFGWVDSPMCQRSTVIIPGLLRISNMHEVEVGQLKMYLLALWIFFMLFVVFWNYELEVRAFVGNNHLEMLSFSARRFNDGLYILKILSFAVRRCLVGLYML</sequence>
<evidence type="ECO:0000313" key="2">
    <source>
        <dbReference type="EMBL" id="KAJ0224199.1"/>
    </source>
</evidence>
<keyword evidence="3" id="KW-1185">Reference proteome</keyword>
<keyword evidence="1" id="KW-0472">Membrane</keyword>
<name>A0A9R1XST5_LACSA</name>
<organism evidence="2 3">
    <name type="scientific">Lactuca sativa</name>
    <name type="common">Garden lettuce</name>
    <dbReference type="NCBI Taxonomy" id="4236"/>
    <lineage>
        <taxon>Eukaryota</taxon>
        <taxon>Viridiplantae</taxon>
        <taxon>Streptophyta</taxon>
        <taxon>Embryophyta</taxon>
        <taxon>Tracheophyta</taxon>
        <taxon>Spermatophyta</taxon>
        <taxon>Magnoliopsida</taxon>
        <taxon>eudicotyledons</taxon>
        <taxon>Gunneridae</taxon>
        <taxon>Pentapetalae</taxon>
        <taxon>asterids</taxon>
        <taxon>campanulids</taxon>
        <taxon>Asterales</taxon>
        <taxon>Asteraceae</taxon>
        <taxon>Cichorioideae</taxon>
        <taxon>Cichorieae</taxon>
        <taxon>Lactucinae</taxon>
        <taxon>Lactuca</taxon>
    </lineage>
</organism>
<feature type="transmembrane region" description="Helical" evidence="1">
    <location>
        <begin position="54"/>
        <end position="72"/>
    </location>
</feature>
<reference evidence="2 3" key="1">
    <citation type="journal article" date="2017" name="Nat. Commun.">
        <title>Genome assembly with in vitro proximity ligation data and whole-genome triplication in lettuce.</title>
        <authorList>
            <person name="Reyes-Chin-Wo S."/>
            <person name="Wang Z."/>
            <person name="Yang X."/>
            <person name="Kozik A."/>
            <person name="Arikit S."/>
            <person name="Song C."/>
            <person name="Xia L."/>
            <person name="Froenicke L."/>
            <person name="Lavelle D.O."/>
            <person name="Truco M.J."/>
            <person name="Xia R."/>
            <person name="Zhu S."/>
            <person name="Xu C."/>
            <person name="Xu H."/>
            <person name="Xu X."/>
            <person name="Cox K."/>
            <person name="Korf I."/>
            <person name="Meyers B.C."/>
            <person name="Michelmore R.W."/>
        </authorList>
    </citation>
    <scope>NUCLEOTIDE SEQUENCE [LARGE SCALE GENOMIC DNA]</scope>
    <source>
        <strain evidence="3">cv. Salinas</strain>
        <tissue evidence="2">Seedlings</tissue>
    </source>
</reference>
<comment type="caution">
    <text evidence="2">The sequence shown here is derived from an EMBL/GenBank/DDBJ whole genome shotgun (WGS) entry which is preliminary data.</text>
</comment>
<evidence type="ECO:0000256" key="1">
    <source>
        <dbReference type="SAM" id="Phobius"/>
    </source>
</evidence>
<evidence type="ECO:0008006" key="4">
    <source>
        <dbReference type="Google" id="ProtNLM"/>
    </source>
</evidence>
<dbReference type="AlphaFoldDB" id="A0A9R1XST5"/>
<evidence type="ECO:0000313" key="3">
    <source>
        <dbReference type="Proteomes" id="UP000235145"/>
    </source>
</evidence>
<keyword evidence="1" id="KW-1133">Transmembrane helix</keyword>